<sequence length="354" mass="37144">MKAALPLFVLAAAALAGCGNGKTAVDPVRPVLTQVVSPGALATRDTYSGEVRARHETDLAFRVAGKIIARPVDAGARVARGQVLARLDPVDAKLAADASHAQLASAESDHALAKAELDRHADLLNRKFISQSSFDAKQNAYNAAKAKLEQSRSQAAITTNQADYTTLVADADGVVISVSAEPGQVVAAGQPVLRLARSGEKEIVINAPENQVTRFKPGQDVMVQLWADASLIFPGKVREIAGGADPVTRTYTVKVTAINPPDAAQLGMTANVAFKAGADSELVLLPLSALARDKSDPAVWIVEPKSGKVQLRAVKVGQFREDGVTITKGLAAGDRVVIAGVHKLRPEQVVRVAN</sequence>
<dbReference type="SUPFAM" id="SSF111369">
    <property type="entry name" value="HlyD-like secretion proteins"/>
    <property type="match status" value="1"/>
</dbReference>
<dbReference type="NCBIfam" id="TIGR01730">
    <property type="entry name" value="RND_mfp"/>
    <property type="match status" value="1"/>
</dbReference>
<dbReference type="InParanoid" id="A0A6M4H7G8"/>
<evidence type="ECO:0000256" key="1">
    <source>
        <dbReference type="ARBA" id="ARBA00009477"/>
    </source>
</evidence>
<dbReference type="Gene3D" id="2.40.50.100">
    <property type="match status" value="1"/>
</dbReference>
<dbReference type="Pfam" id="PF25967">
    <property type="entry name" value="RND-MFP_C"/>
    <property type="match status" value="1"/>
</dbReference>
<dbReference type="PANTHER" id="PTHR30469">
    <property type="entry name" value="MULTIDRUG RESISTANCE PROTEIN MDTA"/>
    <property type="match status" value="1"/>
</dbReference>
<evidence type="ECO:0000259" key="3">
    <source>
        <dbReference type="Pfam" id="PF25954"/>
    </source>
</evidence>
<dbReference type="Gene3D" id="2.40.30.170">
    <property type="match status" value="1"/>
</dbReference>
<dbReference type="KEGG" id="upl:DSM104440_02411"/>
<evidence type="ECO:0000256" key="2">
    <source>
        <dbReference type="SAM" id="SignalP"/>
    </source>
</evidence>
<dbReference type="PROSITE" id="PS51257">
    <property type="entry name" value="PROKAR_LIPOPROTEIN"/>
    <property type="match status" value="1"/>
</dbReference>
<organism evidence="5 6">
    <name type="scientific">Usitatibacter palustris</name>
    <dbReference type="NCBI Taxonomy" id="2732487"/>
    <lineage>
        <taxon>Bacteria</taxon>
        <taxon>Pseudomonadati</taxon>
        <taxon>Pseudomonadota</taxon>
        <taxon>Betaproteobacteria</taxon>
        <taxon>Nitrosomonadales</taxon>
        <taxon>Usitatibacteraceae</taxon>
        <taxon>Usitatibacter</taxon>
    </lineage>
</organism>
<dbReference type="InterPro" id="IPR058792">
    <property type="entry name" value="Beta-barrel_RND_2"/>
</dbReference>
<dbReference type="Pfam" id="PF25954">
    <property type="entry name" value="Beta-barrel_RND_2"/>
    <property type="match status" value="1"/>
</dbReference>
<name>A0A6M4H7G8_9PROT</name>
<feature type="chain" id="PRO_5026905295" evidence="2">
    <location>
        <begin position="17"/>
        <end position="354"/>
    </location>
</feature>
<keyword evidence="6" id="KW-1185">Reference proteome</keyword>
<comment type="similarity">
    <text evidence="1">Belongs to the membrane fusion protein (MFP) (TC 8.A.1) family.</text>
</comment>
<dbReference type="InterPro" id="IPR058627">
    <property type="entry name" value="MdtA-like_C"/>
</dbReference>
<dbReference type="AlphaFoldDB" id="A0A6M4H7G8"/>
<dbReference type="GO" id="GO:0015562">
    <property type="term" value="F:efflux transmembrane transporter activity"/>
    <property type="evidence" value="ECO:0007669"/>
    <property type="project" value="TreeGrafter"/>
</dbReference>
<dbReference type="RefSeq" id="WP_171162991.1">
    <property type="nucleotide sequence ID" value="NZ_CP053073.1"/>
</dbReference>
<dbReference type="GO" id="GO:1990281">
    <property type="term" value="C:efflux pump complex"/>
    <property type="evidence" value="ECO:0007669"/>
    <property type="project" value="TreeGrafter"/>
</dbReference>
<dbReference type="PANTHER" id="PTHR30469:SF38">
    <property type="entry name" value="HLYD FAMILY SECRETION PROTEIN"/>
    <property type="match status" value="1"/>
</dbReference>
<dbReference type="Gene3D" id="2.40.420.20">
    <property type="match status" value="1"/>
</dbReference>
<evidence type="ECO:0000313" key="6">
    <source>
        <dbReference type="Proteomes" id="UP000503096"/>
    </source>
</evidence>
<feature type="signal peptide" evidence="2">
    <location>
        <begin position="1"/>
        <end position="16"/>
    </location>
</feature>
<proteinExistence type="inferred from homology"/>
<accession>A0A6M4H7G8</accession>
<protein>
    <submittedName>
        <fullName evidence="5">Macrolide export protein MacA</fullName>
    </submittedName>
</protein>
<dbReference type="EMBL" id="CP053073">
    <property type="protein sequence ID" value="QJR15589.1"/>
    <property type="molecule type" value="Genomic_DNA"/>
</dbReference>
<feature type="domain" description="Multidrug resistance protein MdtA-like C-terminal permuted SH3" evidence="4">
    <location>
        <begin position="283"/>
        <end position="342"/>
    </location>
</feature>
<evidence type="ECO:0000259" key="4">
    <source>
        <dbReference type="Pfam" id="PF25967"/>
    </source>
</evidence>
<dbReference type="Gene3D" id="1.10.287.470">
    <property type="entry name" value="Helix hairpin bin"/>
    <property type="match status" value="1"/>
</dbReference>
<keyword evidence="2" id="KW-0732">Signal</keyword>
<dbReference type="Proteomes" id="UP000503096">
    <property type="component" value="Chromosome"/>
</dbReference>
<reference evidence="5 6" key="1">
    <citation type="submission" date="2020-04" db="EMBL/GenBank/DDBJ databases">
        <title>Usitatibacter rugosus gen. nov., sp. nov. and Usitatibacter palustris sp. nov., novel members of Usitatibacteraceae fam. nov. within the order Nitrosomonadales isolated from soil.</title>
        <authorList>
            <person name="Huber K.J."/>
            <person name="Neumann-Schaal M."/>
            <person name="Geppert A."/>
            <person name="Luckner M."/>
            <person name="Wanner G."/>
            <person name="Overmann J."/>
        </authorList>
    </citation>
    <scope>NUCLEOTIDE SEQUENCE [LARGE SCALE GENOMIC DNA]</scope>
    <source>
        <strain evidence="5 6">Swamp67</strain>
    </source>
</reference>
<evidence type="ECO:0000313" key="5">
    <source>
        <dbReference type="EMBL" id="QJR15589.1"/>
    </source>
</evidence>
<gene>
    <name evidence="5" type="primary">macA_1</name>
    <name evidence="5" type="ORF">DSM104440_02411</name>
</gene>
<feature type="domain" description="CusB-like beta-barrel" evidence="3">
    <location>
        <begin position="204"/>
        <end position="276"/>
    </location>
</feature>
<dbReference type="InterPro" id="IPR006143">
    <property type="entry name" value="RND_pump_MFP"/>
</dbReference>